<evidence type="ECO:0000313" key="3">
    <source>
        <dbReference type="Proteomes" id="UP000253759"/>
    </source>
</evidence>
<dbReference type="InterPro" id="IPR016913">
    <property type="entry name" value="UCP029215"/>
</dbReference>
<protein>
    <submittedName>
        <fullName evidence="2">DUF2213 domain-containing protein</fullName>
    </submittedName>
</protein>
<proteinExistence type="predicted"/>
<dbReference type="PIRSF" id="PIRSF029215">
    <property type="entry name" value="UCP029215"/>
    <property type="match status" value="1"/>
</dbReference>
<dbReference type="EMBL" id="QQNH01000039">
    <property type="protein sequence ID" value="RDE07726.1"/>
    <property type="molecule type" value="Genomic_DNA"/>
</dbReference>
<evidence type="ECO:0000256" key="1">
    <source>
        <dbReference type="SAM" id="Coils"/>
    </source>
</evidence>
<name>A0A369VZ98_9HYPH</name>
<dbReference type="AlphaFoldDB" id="A0A369VZ98"/>
<keyword evidence="3" id="KW-1185">Reference proteome</keyword>
<gene>
    <name evidence="2" type="ORF">DVH29_15265</name>
</gene>
<feature type="coiled-coil region" evidence="1">
    <location>
        <begin position="219"/>
        <end position="264"/>
    </location>
</feature>
<sequence>MQFTDAVTVEGKPRRIADGYLVATAKCVRTGIQLYTGDELGKPDMLVVRVYRPAEEVFAKDSLQSFSHAPITIDHPTEQVTAENWRQLSVGEVSTAAKQVGDWVELPLIFKDAAAIQAIEGGKRELSAGYVADFDFTPGTTPQGEPYDAVQRSIRVNHLALVDKARAGSKARVGDSAKTWGAAPIPTTTQETITVSDALRTVVVDGLSVSTTDQGAQAIDKLQKAVADAQTKLTDAETGHKAAIEAKDTEIGTLKADLKKAQDAANIDVSKLVADRVALETQVKAIDASIDPAGKTDDELRKATVVAKLGDEMVKDAQPAEINGMFKALTKDAKPNDTVRDALRTQDHSIVANDGWGEGVFASAGVEFKKGA</sequence>
<evidence type="ECO:0000313" key="2">
    <source>
        <dbReference type="EMBL" id="RDE07726.1"/>
    </source>
</evidence>
<accession>A0A369VZ98</accession>
<dbReference type="Proteomes" id="UP000253759">
    <property type="component" value="Unassembled WGS sequence"/>
</dbReference>
<organism evidence="2 3">
    <name type="scientific">Pelagibacterium lacus</name>
    <dbReference type="NCBI Taxonomy" id="2282655"/>
    <lineage>
        <taxon>Bacteria</taxon>
        <taxon>Pseudomonadati</taxon>
        <taxon>Pseudomonadota</taxon>
        <taxon>Alphaproteobacteria</taxon>
        <taxon>Hyphomicrobiales</taxon>
        <taxon>Devosiaceae</taxon>
        <taxon>Pelagibacterium</taxon>
    </lineage>
</organism>
<dbReference type="Pfam" id="PF09979">
    <property type="entry name" value="DUF2213"/>
    <property type="match status" value="1"/>
</dbReference>
<comment type="caution">
    <text evidence="2">The sequence shown here is derived from an EMBL/GenBank/DDBJ whole genome shotgun (WGS) entry which is preliminary data.</text>
</comment>
<dbReference type="RefSeq" id="WP_114647047.1">
    <property type="nucleotide sequence ID" value="NZ_QQNH01000039.1"/>
</dbReference>
<keyword evidence="1" id="KW-0175">Coiled coil</keyword>
<dbReference type="OrthoDB" id="7549700at2"/>
<reference evidence="3" key="1">
    <citation type="submission" date="2018-07" db="EMBL/GenBank/DDBJ databases">
        <authorList>
            <person name="Liu B.-T."/>
            <person name="Du Z."/>
        </authorList>
    </citation>
    <scope>NUCLEOTIDE SEQUENCE [LARGE SCALE GENOMIC DNA]</scope>
    <source>
        <strain evidence="3">XYN52</strain>
    </source>
</reference>